<name>A0A956NHH8_UNCEI</name>
<reference evidence="2" key="2">
    <citation type="journal article" date="2021" name="Microbiome">
        <title>Successional dynamics and alternative stable states in a saline activated sludge microbial community over 9 years.</title>
        <authorList>
            <person name="Wang Y."/>
            <person name="Ye J."/>
            <person name="Ju F."/>
            <person name="Liu L."/>
            <person name="Boyd J.A."/>
            <person name="Deng Y."/>
            <person name="Parks D.H."/>
            <person name="Jiang X."/>
            <person name="Yin X."/>
            <person name="Woodcroft B.J."/>
            <person name="Tyson G.W."/>
            <person name="Hugenholtz P."/>
            <person name="Polz M.F."/>
            <person name="Zhang T."/>
        </authorList>
    </citation>
    <scope>NUCLEOTIDE SEQUENCE</scope>
    <source>
        <strain evidence="2">HKST-UBA02</strain>
    </source>
</reference>
<accession>A0A956NHH8</accession>
<proteinExistence type="predicted"/>
<gene>
    <name evidence="2" type="ORF">KDA27_26505</name>
</gene>
<evidence type="ECO:0000313" key="2">
    <source>
        <dbReference type="EMBL" id="MCA9759373.1"/>
    </source>
</evidence>
<feature type="transmembrane region" description="Helical" evidence="1">
    <location>
        <begin position="6"/>
        <end position="27"/>
    </location>
</feature>
<feature type="non-terminal residue" evidence="2">
    <location>
        <position position="129"/>
    </location>
</feature>
<protein>
    <recommendedName>
        <fullName evidence="4">DUF4760 domain-containing protein</fullName>
    </recommendedName>
</protein>
<reference evidence="2" key="1">
    <citation type="submission" date="2020-04" db="EMBL/GenBank/DDBJ databases">
        <authorList>
            <person name="Zhang T."/>
        </authorList>
    </citation>
    <scope>NUCLEOTIDE SEQUENCE</scope>
    <source>
        <strain evidence="2">HKST-UBA02</strain>
    </source>
</reference>
<keyword evidence="1" id="KW-0812">Transmembrane</keyword>
<keyword evidence="1" id="KW-1133">Transmembrane helix</keyword>
<sequence length="129" mass="14387">MNLDKIALLAEIIGSVAVVASLAYLAVQVRQNTRAARSATYQSVVSKSLEILAPMYSEDGIAELWLRATDSDADLSPVEQTRFHFLMLAMFRHFDNLHYQHMHGAIESEQWQGYAQLLDGYLSASRVAA</sequence>
<dbReference type="EMBL" id="JAGQHS010000327">
    <property type="protein sequence ID" value="MCA9759373.1"/>
    <property type="molecule type" value="Genomic_DNA"/>
</dbReference>
<evidence type="ECO:0000256" key="1">
    <source>
        <dbReference type="SAM" id="Phobius"/>
    </source>
</evidence>
<evidence type="ECO:0008006" key="4">
    <source>
        <dbReference type="Google" id="ProtNLM"/>
    </source>
</evidence>
<evidence type="ECO:0000313" key="3">
    <source>
        <dbReference type="Proteomes" id="UP000739538"/>
    </source>
</evidence>
<dbReference type="Proteomes" id="UP000739538">
    <property type="component" value="Unassembled WGS sequence"/>
</dbReference>
<dbReference type="AlphaFoldDB" id="A0A956NHH8"/>
<keyword evidence="1" id="KW-0472">Membrane</keyword>
<comment type="caution">
    <text evidence="2">The sequence shown here is derived from an EMBL/GenBank/DDBJ whole genome shotgun (WGS) entry which is preliminary data.</text>
</comment>
<organism evidence="2 3">
    <name type="scientific">Eiseniibacteriota bacterium</name>
    <dbReference type="NCBI Taxonomy" id="2212470"/>
    <lineage>
        <taxon>Bacteria</taxon>
        <taxon>Candidatus Eiseniibacteriota</taxon>
    </lineage>
</organism>